<feature type="region of interest" description="Disordered" evidence="12">
    <location>
        <begin position="266"/>
        <end position="308"/>
    </location>
</feature>
<evidence type="ECO:0000256" key="4">
    <source>
        <dbReference type="ARBA" id="ARBA00022679"/>
    </source>
</evidence>
<feature type="region of interest" description="Disordered" evidence="12">
    <location>
        <begin position="349"/>
        <end position="374"/>
    </location>
</feature>
<feature type="region of interest" description="Disordered" evidence="12">
    <location>
        <begin position="118"/>
        <end position="163"/>
    </location>
</feature>
<feature type="compositionally biased region" description="Basic residues" evidence="12">
    <location>
        <begin position="476"/>
        <end position="494"/>
    </location>
</feature>
<comment type="catalytic activity">
    <reaction evidence="10">
        <text>N(6),N(6)-dimethyl-L-lysyl(4)-[histone H3] + S-adenosyl-L-methionine = N(6),N(6),N(6)-trimethyl-L-lysyl(4)-[histone H3] + S-adenosyl-L-homocysteine + H(+)</text>
        <dbReference type="Rhea" id="RHEA:60272"/>
        <dbReference type="Rhea" id="RHEA-COMP:15537"/>
        <dbReference type="Rhea" id="RHEA-COMP:15540"/>
        <dbReference type="ChEBI" id="CHEBI:15378"/>
        <dbReference type="ChEBI" id="CHEBI:57856"/>
        <dbReference type="ChEBI" id="CHEBI:59789"/>
        <dbReference type="ChEBI" id="CHEBI:61961"/>
        <dbReference type="ChEBI" id="CHEBI:61976"/>
    </reaction>
</comment>
<evidence type="ECO:0000256" key="12">
    <source>
        <dbReference type="SAM" id="MobiDB-lite"/>
    </source>
</evidence>
<dbReference type="PANTHER" id="PTHR45814">
    <property type="entry name" value="HISTONE-LYSINE N-METHYLTRANSFERASE SETD1"/>
    <property type="match status" value="1"/>
</dbReference>
<keyword evidence="11" id="KW-0694">RNA-binding</keyword>
<dbReference type="PANTHER" id="PTHR45814:SF2">
    <property type="entry name" value="HISTONE-LYSINE N-METHYLTRANSFERASE SETD1"/>
    <property type="match status" value="1"/>
</dbReference>
<dbReference type="InterPro" id="IPR035979">
    <property type="entry name" value="RBD_domain_sf"/>
</dbReference>
<dbReference type="InterPro" id="IPR012677">
    <property type="entry name" value="Nucleotide-bd_a/b_plait_sf"/>
</dbReference>
<dbReference type="EC" id="2.1.1.354" evidence="2"/>
<dbReference type="GO" id="GO:0032259">
    <property type="term" value="P:methylation"/>
    <property type="evidence" value="ECO:0007669"/>
    <property type="project" value="UniProtKB-KW"/>
</dbReference>
<evidence type="ECO:0000256" key="10">
    <source>
        <dbReference type="ARBA" id="ARBA00049129"/>
    </source>
</evidence>
<dbReference type="GO" id="GO:0003723">
    <property type="term" value="F:RNA binding"/>
    <property type="evidence" value="ECO:0007669"/>
    <property type="project" value="UniProtKB-UniRule"/>
</dbReference>
<dbReference type="PROSITE" id="PS50280">
    <property type="entry name" value="SET"/>
    <property type="match status" value="1"/>
</dbReference>
<dbReference type="SMART" id="SM00317">
    <property type="entry name" value="SET"/>
    <property type="match status" value="1"/>
</dbReference>
<evidence type="ECO:0000259" key="14">
    <source>
        <dbReference type="PROSITE" id="PS50280"/>
    </source>
</evidence>
<feature type="region of interest" description="Disordered" evidence="12">
    <location>
        <begin position="451"/>
        <end position="600"/>
    </location>
</feature>
<keyword evidence="7" id="KW-0539">Nucleus</keyword>
<dbReference type="Pfam" id="PF00856">
    <property type="entry name" value="SET"/>
    <property type="match status" value="1"/>
</dbReference>
<dbReference type="GO" id="GO:0140999">
    <property type="term" value="F:histone H3K4 trimethyltransferase activity"/>
    <property type="evidence" value="ECO:0007669"/>
    <property type="project" value="UniProtKB-EC"/>
</dbReference>
<feature type="compositionally biased region" description="Basic and acidic residues" evidence="12">
    <location>
        <begin position="266"/>
        <end position="280"/>
    </location>
</feature>
<dbReference type="AlphaFoldDB" id="A0A7S1YDV0"/>
<sequence>MSTIPPFLTLNEGTNSLVYFSKIRSVNFGWRKEAKGVACDGAYRGSSSSGILLLATHKQDQELLTSANTHLYQLSQKVLQYCTNERVKQVKITKVVGQDQVPPMVPLHGPYTRPVNCTQTSGVDPRSGPPPFTPPLLEYPSFDEGGGGGTASDGEDGGEHAGQAPVQLPHRILIEGIPVQMPGVSDSMIRATFEEFGEIVEAEIYAHPDSGELLPLATVAFTSADAVDAAIEARHGTRFLNHRITIVADPAQLEAEDRLRLAVTVSRHEAQRRERERADAAARAADAAVHEAGELQAEPPAAAPPSFGGLADTLVPAAPAPPSAAADAFLADFEAGGGFEDAALPAYQAQPPAKRAPSPQPVATPPRPPSPARMTPAEFVAAVQQAAAAKVAEAAKREIGRRLRNAVIEEFQRAHAEATEAGKEARAAAPPVVTDPMGVRVESNVVVHTDEATAAGGSAGRSASTTAASVLAMPSFRRHRDRPAKKKKKKKAKKSKDDRKNLSRSGKVRRRSEKAVPATKLDSDALEAALFGGDAPSRGHSRRRRHRGDDDADMVGDSDSDSSDSSVRSAGGLSSSSEDDDVDDGDGGEPSSRRGRQVKRLERAKRAILAAAAGKPEPARGEWLDPTELSYYLRGAKAALANRNEVSAVAGDSDAEDFDVEHEFAQPDRTQLHADLVDLMPEAVALEDATLAHIKELAGTHLCGEEEGQTLVRLADSPALKGYSLPALAAALTAAHAVLHVANAARAAAEAAAVDGPAVAGEKRKRRAAGGGGVAGASSGSPDPADAALVAATAAAAAVGGAPLWREETADSVSNAVPVSERTCWRTTPWPRSSTQRIGDPNQRREIRRAGAAFGELRQRVSIAASEDALAVGLSTVDAPAVAAVAAGAAAASHVGTPLQEHWLAGYGASVRRAVAHVASLRGRSADVDGGDGAPESVEKSVVATVDEGSGARGGRTSRAAARQFSGAVPLLQGNQLNARQKHLRFARSGIHNWGLFAAERIEPTEMIIEYVGEVIRQKIADVREERYERVGIGSSYLFRLDDDTIIDATKVGNMARFINHSCEPNSTAKVIDVGNDKRIAIYAIRTLLPGDEVTYNYQFPIEDVKLPCYCGTPSCSGSLN</sequence>
<dbReference type="GO" id="GO:0048188">
    <property type="term" value="C:Set1C/COMPASS complex"/>
    <property type="evidence" value="ECO:0007669"/>
    <property type="project" value="TreeGrafter"/>
</dbReference>
<feature type="compositionally biased region" description="Low complexity" evidence="12">
    <location>
        <begin position="452"/>
        <end position="469"/>
    </location>
</feature>
<dbReference type="InterPro" id="IPR044570">
    <property type="entry name" value="Set1-like"/>
</dbReference>
<feature type="domain" description="Post-SET" evidence="15">
    <location>
        <begin position="1105"/>
        <end position="1121"/>
    </location>
</feature>
<gene>
    <name evidence="16" type="ORF">SSP0437_LOCUS6095</name>
</gene>
<feature type="domain" description="RRM" evidence="13">
    <location>
        <begin position="170"/>
        <end position="246"/>
    </location>
</feature>
<dbReference type="Gene3D" id="3.30.70.330">
    <property type="match status" value="1"/>
</dbReference>
<evidence type="ECO:0000256" key="1">
    <source>
        <dbReference type="ARBA" id="ARBA00004123"/>
    </source>
</evidence>
<evidence type="ECO:0000259" key="15">
    <source>
        <dbReference type="PROSITE" id="PS50868"/>
    </source>
</evidence>
<keyword evidence="4" id="KW-0808">Transferase</keyword>
<evidence type="ECO:0000256" key="2">
    <source>
        <dbReference type="ARBA" id="ARBA00012182"/>
    </source>
</evidence>
<evidence type="ECO:0000256" key="9">
    <source>
        <dbReference type="ARBA" id="ARBA00047583"/>
    </source>
</evidence>
<dbReference type="SMART" id="SM00360">
    <property type="entry name" value="RRM"/>
    <property type="match status" value="1"/>
</dbReference>
<comment type="catalytic activity">
    <reaction evidence="9">
        <text>N(6)-methyl-L-lysyl(4)-[histone H3] + S-adenosyl-L-methionine = N(6),N(6)-dimethyl-L-lysyl(4)-[histone H3] + S-adenosyl-L-homocysteine + H(+)</text>
        <dbReference type="Rhea" id="RHEA:60268"/>
        <dbReference type="Rhea" id="RHEA-COMP:15540"/>
        <dbReference type="Rhea" id="RHEA-COMP:15543"/>
        <dbReference type="ChEBI" id="CHEBI:15378"/>
        <dbReference type="ChEBI" id="CHEBI:57856"/>
        <dbReference type="ChEBI" id="CHEBI:59789"/>
        <dbReference type="ChEBI" id="CHEBI:61929"/>
        <dbReference type="ChEBI" id="CHEBI:61976"/>
    </reaction>
</comment>
<evidence type="ECO:0000256" key="6">
    <source>
        <dbReference type="ARBA" id="ARBA00022853"/>
    </source>
</evidence>
<reference evidence="16" key="1">
    <citation type="submission" date="2021-01" db="EMBL/GenBank/DDBJ databases">
        <authorList>
            <person name="Corre E."/>
            <person name="Pelletier E."/>
            <person name="Niang G."/>
            <person name="Scheremetjew M."/>
            <person name="Finn R."/>
            <person name="Kale V."/>
            <person name="Holt S."/>
            <person name="Cochrane G."/>
            <person name="Meng A."/>
            <person name="Brown T."/>
            <person name="Cohen L."/>
        </authorList>
    </citation>
    <scope>NUCLEOTIDE SEQUENCE</scope>
    <source>
        <strain evidence="16">ATCC 50979</strain>
    </source>
</reference>
<feature type="region of interest" description="Disordered" evidence="12">
    <location>
        <begin position="754"/>
        <end position="783"/>
    </location>
</feature>
<keyword evidence="5" id="KW-0949">S-adenosyl-L-methionine</keyword>
<dbReference type="InterPro" id="IPR003616">
    <property type="entry name" value="Post-SET_dom"/>
</dbReference>
<dbReference type="SUPFAM" id="SSF82199">
    <property type="entry name" value="SET domain"/>
    <property type="match status" value="1"/>
</dbReference>
<evidence type="ECO:0000313" key="16">
    <source>
        <dbReference type="EMBL" id="CAD9296772.1"/>
    </source>
</evidence>
<evidence type="ECO:0000256" key="5">
    <source>
        <dbReference type="ARBA" id="ARBA00022691"/>
    </source>
</evidence>
<feature type="compositionally biased region" description="Pro residues" evidence="12">
    <location>
        <begin position="358"/>
        <end position="371"/>
    </location>
</feature>
<evidence type="ECO:0000259" key="13">
    <source>
        <dbReference type="PROSITE" id="PS50102"/>
    </source>
</evidence>
<dbReference type="EMBL" id="HBGL01007885">
    <property type="protein sequence ID" value="CAD9296772.1"/>
    <property type="molecule type" value="Transcribed_RNA"/>
</dbReference>
<evidence type="ECO:0000256" key="3">
    <source>
        <dbReference type="ARBA" id="ARBA00022603"/>
    </source>
</evidence>
<comment type="catalytic activity">
    <reaction evidence="8">
        <text>L-lysyl(4)-[histone H3] + 3 S-adenosyl-L-methionine = N(6),N(6),N(6)-trimethyl-L-lysyl(4)-[histone H3] + 3 S-adenosyl-L-homocysteine + 3 H(+)</text>
        <dbReference type="Rhea" id="RHEA:60260"/>
        <dbReference type="Rhea" id="RHEA-COMP:15537"/>
        <dbReference type="Rhea" id="RHEA-COMP:15547"/>
        <dbReference type="ChEBI" id="CHEBI:15378"/>
        <dbReference type="ChEBI" id="CHEBI:29969"/>
        <dbReference type="ChEBI" id="CHEBI:57856"/>
        <dbReference type="ChEBI" id="CHEBI:59789"/>
        <dbReference type="ChEBI" id="CHEBI:61961"/>
        <dbReference type="EC" id="2.1.1.354"/>
    </reaction>
</comment>
<evidence type="ECO:0000256" key="11">
    <source>
        <dbReference type="PROSITE-ProRule" id="PRU00176"/>
    </source>
</evidence>
<dbReference type="CDD" id="cd00590">
    <property type="entry name" value="RRM_SF"/>
    <property type="match status" value="1"/>
</dbReference>
<organism evidence="16">
    <name type="scientific">Sexangularia sp. CB-2014</name>
    <dbReference type="NCBI Taxonomy" id="1486929"/>
    <lineage>
        <taxon>Eukaryota</taxon>
        <taxon>Amoebozoa</taxon>
        <taxon>Tubulinea</taxon>
        <taxon>Elardia</taxon>
        <taxon>Arcellinida</taxon>
        <taxon>Arcellinida incertae sedis</taxon>
        <taxon>Sexangularia</taxon>
    </lineage>
</organism>
<feature type="compositionally biased region" description="Low complexity" evidence="12">
    <location>
        <begin position="563"/>
        <end position="576"/>
    </location>
</feature>
<feature type="domain" description="SET" evidence="14">
    <location>
        <begin position="982"/>
        <end position="1099"/>
    </location>
</feature>
<keyword evidence="3" id="KW-0489">Methyltransferase</keyword>
<dbReference type="Gene3D" id="2.170.270.10">
    <property type="entry name" value="SET domain"/>
    <property type="match status" value="1"/>
</dbReference>
<protein>
    <recommendedName>
        <fullName evidence="2">[histone H3]-lysine(4) N-trimethyltransferase</fullName>
        <ecNumber evidence="2">2.1.1.354</ecNumber>
    </recommendedName>
</protein>
<dbReference type="InterPro" id="IPR000504">
    <property type="entry name" value="RRM_dom"/>
</dbReference>
<dbReference type="SMART" id="SM00508">
    <property type="entry name" value="PostSET"/>
    <property type="match status" value="1"/>
</dbReference>
<feature type="compositionally biased region" description="Acidic residues" evidence="12">
    <location>
        <begin position="550"/>
        <end position="562"/>
    </location>
</feature>
<evidence type="ECO:0000256" key="8">
    <source>
        <dbReference type="ARBA" id="ARBA00047571"/>
    </source>
</evidence>
<accession>A0A7S1YDV0</accession>
<evidence type="ECO:0000256" key="7">
    <source>
        <dbReference type="ARBA" id="ARBA00023242"/>
    </source>
</evidence>
<dbReference type="InterPro" id="IPR046341">
    <property type="entry name" value="SET_dom_sf"/>
</dbReference>
<feature type="compositionally biased region" description="Acidic residues" evidence="12">
    <location>
        <begin position="577"/>
        <end position="587"/>
    </location>
</feature>
<dbReference type="SUPFAM" id="SSF54928">
    <property type="entry name" value="RNA-binding domain, RBD"/>
    <property type="match status" value="1"/>
</dbReference>
<dbReference type="Pfam" id="PF00076">
    <property type="entry name" value="RRM_1"/>
    <property type="match status" value="1"/>
</dbReference>
<proteinExistence type="predicted"/>
<keyword evidence="6" id="KW-0156">Chromatin regulator</keyword>
<comment type="subcellular location">
    <subcellularLocation>
        <location evidence="1">Nucleus</location>
    </subcellularLocation>
</comment>
<name>A0A7S1YDV0_9EUKA</name>
<dbReference type="PROSITE" id="PS50868">
    <property type="entry name" value="POST_SET"/>
    <property type="match status" value="1"/>
</dbReference>
<dbReference type="PROSITE" id="PS50102">
    <property type="entry name" value="RRM"/>
    <property type="match status" value="1"/>
</dbReference>
<dbReference type="InterPro" id="IPR001214">
    <property type="entry name" value="SET_dom"/>
</dbReference>